<dbReference type="OrthoDB" id="3267813at2759"/>
<accession>A0A0C3ADX6</accession>
<keyword evidence="2" id="KW-0472">Membrane</keyword>
<dbReference type="InParanoid" id="A0A0C3ADX6"/>
<name>A0A0C3ADX6_PILCF</name>
<reference evidence="4" key="2">
    <citation type="submission" date="2015-01" db="EMBL/GenBank/DDBJ databases">
        <title>Evolutionary Origins and Diversification of the Mycorrhizal Mutualists.</title>
        <authorList>
            <consortium name="DOE Joint Genome Institute"/>
            <consortium name="Mycorrhizal Genomics Consortium"/>
            <person name="Kohler A."/>
            <person name="Kuo A."/>
            <person name="Nagy L.G."/>
            <person name="Floudas D."/>
            <person name="Copeland A."/>
            <person name="Barry K.W."/>
            <person name="Cichocki N."/>
            <person name="Veneault-Fourrey C."/>
            <person name="LaButti K."/>
            <person name="Lindquist E.A."/>
            <person name="Lipzen A."/>
            <person name="Lundell T."/>
            <person name="Morin E."/>
            <person name="Murat C."/>
            <person name="Riley R."/>
            <person name="Ohm R."/>
            <person name="Sun H."/>
            <person name="Tunlid A."/>
            <person name="Henrissat B."/>
            <person name="Grigoriev I.V."/>
            <person name="Hibbett D.S."/>
            <person name="Martin F."/>
        </authorList>
    </citation>
    <scope>NUCLEOTIDE SEQUENCE [LARGE SCALE GENOMIC DNA]</scope>
    <source>
        <strain evidence="4">F 1598</strain>
    </source>
</reference>
<sequence>MVQLRCLTTGDSTSLSFKLTYPENSQFVVVVSDSSGFGTGGTSVAAQVQTGSDDSTCYDFAQASPPFTFSITPANQLVQCSSTRIWWDPNQTQGNVQFYGVIPGGQSFQLNQGTLSTVKNEGYGFNWIVPVRASTTVLLVGGDNRGIGAAGWTQQNIELGDNTCLDSSSPSSTPGSPAGGAYPTGSNGAGTGSGGNGGNGGNTIDSSRRKTNLGTIVGGAVGGGVALIVILLVGFCFIRRRWSSTPKHRPIDLLQDHDEEYIPQLYQPKSFRVPDSNIMSSSYEPRSYDPYESIQASTTASLLRSGPDATAMSSFYGSQSYDPYELTQASTASPPLRSGSDAIAMSSYGRQSYGPLESMEASASTFLLQSNTLDPHGLGVGSNSGSSQTQNSSQVPEKSRPVRIVFHDDAGIAEEEEERRIPEIIEFPPAYSNIQNS</sequence>
<gene>
    <name evidence="3" type="ORF">PILCRDRAFT_804429</name>
</gene>
<dbReference type="AlphaFoldDB" id="A0A0C3ADX6"/>
<feature type="region of interest" description="Disordered" evidence="1">
    <location>
        <begin position="161"/>
        <end position="206"/>
    </location>
</feature>
<evidence type="ECO:0000256" key="1">
    <source>
        <dbReference type="SAM" id="MobiDB-lite"/>
    </source>
</evidence>
<feature type="compositionally biased region" description="Low complexity" evidence="1">
    <location>
        <begin position="167"/>
        <end position="186"/>
    </location>
</feature>
<keyword evidence="4" id="KW-1185">Reference proteome</keyword>
<evidence type="ECO:0000313" key="3">
    <source>
        <dbReference type="EMBL" id="KIM71998.1"/>
    </source>
</evidence>
<keyword evidence="2" id="KW-1133">Transmembrane helix</keyword>
<evidence type="ECO:0000256" key="2">
    <source>
        <dbReference type="SAM" id="Phobius"/>
    </source>
</evidence>
<feature type="compositionally biased region" description="Gly residues" evidence="1">
    <location>
        <begin position="187"/>
        <end position="201"/>
    </location>
</feature>
<organism evidence="3 4">
    <name type="scientific">Piloderma croceum (strain F 1598)</name>
    <dbReference type="NCBI Taxonomy" id="765440"/>
    <lineage>
        <taxon>Eukaryota</taxon>
        <taxon>Fungi</taxon>
        <taxon>Dikarya</taxon>
        <taxon>Basidiomycota</taxon>
        <taxon>Agaricomycotina</taxon>
        <taxon>Agaricomycetes</taxon>
        <taxon>Agaricomycetidae</taxon>
        <taxon>Atheliales</taxon>
        <taxon>Atheliaceae</taxon>
        <taxon>Piloderma</taxon>
    </lineage>
</organism>
<dbReference type="HOGENOM" id="CLU_033085_0_0_1"/>
<dbReference type="Proteomes" id="UP000054166">
    <property type="component" value="Unassembled WGS sequence"/>
</dbReference>
<feature type="compositionally biased region" description="Low complexity" evidence="1">
    <location>
        <begin position="381"/>
        <end position="395"/>
    </location>
</feature>
<evidence type="ECO:0000313" key="4">
    <source>
        <dbReference type="Proteomes" id="UP000054166"/>
    </source>
</evidence>
<proteinExistence type="predicted"/>
<protein>
    <submittedName>
        <fullName evidence="3">Uncharacterized protein</fullName>
    </submittedName>
</protein>
<feature type="transmembrane region" description="Helical" evidence="2">
    <location>
        <begin position="216"/>
        <end position="238"/>
    </location>
</feature>
<keyword evidence="2" id="KW-0812">Transmembrane</keyword>
<dbReference type="EMBL" id="KN833177">
    <property type="protein sequence ID" value="KIM71998.1"/>
    <property type="molecule type" value="Genomic_DNA"/>
</dbReference>
<reference evidence="3 4" key="1">
    <citation type="submission" date="2014-04" db="EMBL/GenBank/DDBJ databases">
        <authorList>
            <consortium name="DOE Joint Genome Institute"/>
            <person name="Kuo A."/>
            <person name="Tarkka M."/>
            <person name="Buscot F."/>
            <person name="Kohler A."/>
            <person name="Nagy L.G."/>
            <person name="Floudas D."/>
            <person name="Copeland A."/>
            <person name="Barry K.W."/>
            <person name="Cichocki N."/>
            <person name="Veneault-Fourrey C."/>
            <person name="LaButti K."/>
            <person name="Lindquist E.A."/>
            <person name="Lipzen A."/>
            <person name="Lundell T."/>
            <person name="Morin E."/>
            <person name="Murat C."/>
            <person name="Sun H."/>
            <person name="Tunlid A."/>
            <person name="Henrissat B."/>
            <person name="Grigoriev I.V."/>
            <person name="Hibbett D.S."/>
            <person name="Martin F."/>
            <person name="Nordberg H.P."/>
            <person name="Cantor M.N."/>
            <person name="Hua S.X."/>
        </authorList>
    </citation>
    <scope>NUCLEOTIDE SEQUENCE [LARGE SCALE GENOMIC DNA]</scope>
    <source>
        <strain evidence="3 4">F 1598</strain>
    </source>
</reference>
<feature type="region of interest" description="Disordered" evidence="1">
    <location>
        <begin position="374"/>
        <end position="404"/>
    </location>
</feature>